<evidence type="ECO:0000256" key="4">
    <source>
        <dbReference type="ARBA" id="ARBA00022927"/>
    </source>
</evidence>
<keyword evidence="5 9" id="KW-1133">Transmembrane helix</keyword>
<comment type="subcellular location">
    <subcellularLocation>
        <location evidence="1">Membrane</location>
        <topology evidence="1">Single-pass membrane protein</topology>
    </subcellularLocation>
</comment>
<keyword evidence="4" id="KW-0653">Protein transport</keyword>
<keyword evidence="6" id="KW-0811">Translocation</keyword>
<dbReference type="KEGG" id="apel:CA267_017440"/>
<proteinExistence type="predicted"/>
<dbReference type="Gene3D" id="1.20.5.3310">
    <property type="match status" value="1"/>
</dbReference>
<evidence type="ECO:0000256" key="3">
    <source>
        <dbReference type="ARBA" id="ARBA00022692"/>
    </source>
</evidence>
<feature type="transmembrane region" description="Helical" evidence="9">
    <location>
        <begin position="6"/>
        <end position="22"/>
    </location>
</feature>
<dbReference type="OrthoDB" id="9816005at2"/>
<dbReference type="InterPro" id="IPR003369">
    <property type="entry name" value="TatA/B/E"/>
</dbReference>
<dbReference type="Proteomes" id="UP000219285">
    <property type="component" value="Chromosome"/>
</dbReference>
<keyword evidence="2" id="KW-0813">Transport</keyword>
<evidence type="ECO:0000256" key="6">
    <source>
        <dbReference type="ARBA" id="ARBA00023010"/>
    </source>
</evidence>
<evidence type="ECO:0000256" key="9">
    <source>
        <dbReference type="SAM" id="Phobius"/>
    </source>
</evidence>
<evidence type="ECO:0000256" key="8">
    <source>
        <dbReference type="SAM" id="MobiDB-lite"/>
    </source>
</evidence>
<reference evidence="10 11" key="2">
    <citation type="submission" date="2020-04" db="EMBL/GenBank/DDBJ databases">
        <title>Complete genome sequence of Alteromonas pelagimontana 5.12T.</title>
        <authorList>
            <person name="Sinha R.K."/>
            <person name="Krishnan K.P."/>
            <person name="Kurian J.P."/>
        </authorList>
    </citation>
    <scope>NUCLEOTIDE SEQUENCE [LARGE SCALE GENOMIC DNA]</scope>
    <source>
        <strain evidence="10 11">5.12</strain>
    </source>
</reference>
<dbReference type="RefSeq" id="WP_075609610.1">
    <property type="nucleotide sequence ID" value="NZ_CP052766.1"/>
</dbReference>
<feature type="compositionally biased region" description="Low complexity" evidence="8">
    <location>
        <begin position="104"/>
        <end position="122"/>
    </location>
</feature>
<reference evidence="11" key="1">
    <citation type="submission" date="2014-12" db="EMBL/GenBank/DDBJ databases">
        <title>Complete genome sequence of a multi-drug resistant Klebsiella pneumoniae.</title>
        <authorList>
            <person name="Hua X."/>
            <person name="Chen Q."/>
            <person name="Li X."/>
            <person name="Feng Y."/>
            <person name="Ruan Z."/>
            <person name="Yu Y."/>
        </authorList>
    </citation>
    <scope>NUCLEOTIDE SEQUENCE [LARGE SCALE GENOMIC DNA]</scope>
    <source>
        <strain evidence="11">5.12</strain>
    </source>
</reference>
<keyword evidence="7 9" id="KW-0472">Membrane</keyword>
<accession>A0A6M4MIE6</accession>
<sequence>MLDFSWAELFFVAVLALIILGPKDLPQLFHIVGKFIAKVRRMYADLQGSILQLEKEVNIASGKGKKGDDSWRDLLPPELRELPADFRPGTISAAQHQQRQEMITAARNQHAEATANAAKEAASPVTQTSSNIGKGLDR</sequence>
<evidence type="ECO:0000313" key="10">
    <source>
        <dbReference type="EMBL" id="QJR82405.1"/>
    </source>
</evidence>
<name>A0A6M4MIE6_9ALTE</name>
<keyword evidence="3 9" id="KW-0812">Transmembrane</keyword>
<dbReference type="PRINTS" id="PR01506">
    <property type="entry name" value="TATBPROTEIN"/>
</dbReference>
<organism evidence="10 11">
    <name type="scientific">Alteromonas pelagimontana</name>
    <dbReference type="NCBI Taxonomy" id="1858656"/>
    <lineage>
        <taxon>Bacteria</taxon>
        <taxon>Pseudomonadati</taxon>
        <taxon>Pseudomonadota</taxon>
        <taxon>Gammaproteobacteria</taxon>
        <taxon>Alteromonadales</taxon>
        <taxon>Alteromonadaceae</taxon>
        <taxon>Alteromonas/Salinimonas group</taxon>
        <taxon>Alteromonas</taxon>
    </lineage>
</organism>
<gene>
    <name evidence="10" type="ORF">CA267_017440</name>
</gene>
<keyword evidence="11" id="KW-1185">Reference proteome</keyword>
<protein>
    <submittedName>
        <fullName evidence="10">Preprotein translocase subunit TatB</fullName>
    </submittedName>
</protein>
<evidence type="ECO:0000256" key="2">
    <source>
        <dbReference type="ARBA" id="ARBA00022448"/>
    </source>
</evidence>
<evidence type="ECO:0000256" key="1">
    <source>
        <dbReference type="ARBA" id="ARBA00004167"/>
    </source>
</evidence>
<dbReference type="AlphaFoldDB" id="A0A6M4MIE6"/>
<evidence type="ECO:0000313" key="11">
    <source>
        <dbReference type="Proteomes" id="UP000219285"/>
    </source>
</evidence>
<feature type="region of interest" description="Disordered" evidence="8">
    <location>
        <begin position="100"/>
        <end position="138"/>
    </location>
</feature>
<dbReference type="EMBL" id="CP052766">
    <property type="protein sequence ID" value="QJR82405.1"/>
    <property type="molecule type" value="Genomic_DNA"/>
</dbReference>
<evidence type="ECO:0000256" key="5">
    <source>
        <dbReference type="ARBA" id="ARBA00022989"/>
    </source>
</evidence>
<dbReference type="Pfam" id="PF02416">
    <property type="entry name" value="TatA_B_E"/>
    <property type="match status" value="1"/>
</dbReference>
<evidence type="ECO:0000256" key="7">
    <source>
        <dbReference type="ARBA" id="ARBA00023136"/>
    </source>
</evidence>